<dbReference type="CDD" id="cd00320">
    <property type="entry name" value="cpn10"/>
    <property type="match status" value="1"/>
</dbReference>
<comment type="subcellular location">
    <subcellularLocation>
        <location evidence="3">Cytoplasm</location>
    </subcellularLocation>
</comment>
<keyword evidence="6" id="KW-1185">Reference proteome</keyword>
<comment type="similarity">
    <text evidence="1 3 4">Belongs to the GroES chaperonin family.</text>
</comment>
<protein>
    <recommendedName>
        <fullName evidence="3">Co-chaperonin GroES</fullName>
    </recommendedName>
    <alternativeName>
        <fullName evidence="3">10 kDa chaperonin</fullName>
    </alternativeName>
    <alternativeName>
        <fullName evidence="3">Chaperonin-10</fullName>
        <shortName evidence="3">Cpn10</shortName>
    </alternativeName>
</protein>
<evidence type="ECO:0000256" key="1">
    <source>
        <dbReference type="ARBA" id="ARBA00006975"/>
    </source>
</evidence>
<dbReference type="InterPro" id="IPR020818">
    <property type="entry name" value="Chaperonin_GroES"/>
</dbReference>
<dbReference type="PRINTS" id="PR00297">
    <property type="entry name" value="CHAPERONIN10"/>
</dbReference>
<comment type="subunit">
    <text evidence="3">Heptamer of 7 subunits arranged in a ring. Interacts with the chaperonin GroEL.</text>
</comment>
<dbReference type="NCBIfam" id="NF001527">
    <property type="entry name" value="PRK00364.1-2"/>
    <property type="match status" value="1"/>
</dbReference>
<accession>A0A7G7VH27</accession>
<gene>
    <name evidence="3 5" type="primary">groES</name>
    <name evidence="3" type="synonym">groS</name>
    <name evidence="5" type="ORF">H1B31_05730</name>
</gene>
<proteinExistence type="inferred from homology"/>
<dbReference type="InterPro" id="IPR018369">
    <property type="entry name" value="Chaprnonin_Cpn10_CS"/>
</dbReference>
<dbReference type="RefSeq" id="WP_009441119.1">
    <property type="nucleotide sequence ID" value="NZ_CP060204.1"/>
</dbReference>
<dbReference type="Pfam" id="PF00166">
    <property type="entry name" value="Cpn10"/>
    <property type="match status" value="1"/>
</dbReference>
<name>A0A7G7VH27_9FIRM</name>
<dbReference type="GO" id="GO:0005737">
    <property type="term" value="C:cytoplasm"/>
    <property type="evidence" value="ECO:0007669"/>
    <property type="project" value="UniProtKB-SubCell"/>
</dbReference>
<dbReference type="NCBIfam" id="NF001531">
    <property type="entry name" value="PRK00364.2-2"/>
    <property type="match status" value="1"/>
</dbReference>
<evidence type="ECO:0000313" key="5">
    <source>
        <dbReference type="EMBL" id="QNH53420.1"/>
    </source>
</evidence>
<dbReference type="GO" id="GO:0046872">
    <property type="term" value="F:metal ion binding"/>
    <property type="evidence" value="ECO:0007669"/>
    <property type="project" value="TreeGrafter"/>
</dbReference>
<dbReference type="Proteomes" id="UP000515480">
    <property type="component" value="Chromosome"/>
</dbReference>
<comment type="function">
    <text evidence="3 4">Together with the chaperonin GroEL, plays an essential role in assisting protein folding. The GroEL-GroES system forms a nano-cage that allows encapsulation of the non-native substrate proteins and provides a physical environment optimized to promote and accelerate protein folding. GroES binds to the apical surface of the GroEL ring, thereby capping the opening of the GroEL channel.</text>
</comment>
<organism evidence="5 6">
    <name type="scientific">Selenomonas timonae</name>
    <dbReference type="NCBI Taxonomy" id="2754044"/>
    <lineage>
        <taxon>Bacteria</taxon>
        <taxon>Bacillati</taxon>
        <taxon>Bacillota</taxon>
        <taxon>Negativicutes</taxon>
        <taxon>Selenomonadales</taxon>
        <taxon>Selenomonadaceae</taxon>
        <taxon>Selenomonas</taxon>
    </lineage>
</organism>
<dbReference type="GO" id="GO:0044183">
    <property type="term" value="F:protein folding chaperone"/>
    <property type="evidence" value="ECO:0007669"/>
    <property type="project" value="InterPro"/>
</dbReference>
<dbReference type="InterPro" id="IPR037124">
    <property type="entry name" value="Chaperonin_GroES_sf"/>
</dbReference>
<dbReference type="FunFam" id="2.30.33.40:FF:000001">
    <property type="entry name" value="10 kDa chaperonin"/>
    <property type="match status" value="1"/>
</dbReference>
<dbReference type="InterPro" id="IPR011032">
    <property type="entry name" value="GroES-like_sf"/>
</dbReference>
<dbReference type="AlphaFoldDB" id="A0A7G7VH27"/>
<dbReference type="Gene3D" id="2.30.33.40">
    <property type="entry name" value="GroES chaperonin"/>
    <property type="match status" value="1"/>
</dbReference>
<keyword evidence="3" id="KW-0963">Cytoplasm</keyword>
<keyword evidence="2 3" id="KW-0143">Chaperone</keyword>
<dbReference type="GO" id="GO:0051082">
    <property type="term" value="F:unfolded protein binding"/>
    <property type="evidence" value="ECO:0007669"/>
    <property type="project" value="TreeGrafter"/>
</dbReference>
<sequence length="93" mass="9958">MIKPLGERVVIEVAESDVTTASGIVLPDTAKEKPQKGKVVAVGTGKLLDNGQRAEMEVKVGDGVVFSKYSGSEIKVDDKDYLIVRESDILAIL</sequence>
<dbReference type="PANTHER" id="PTHR10772">
    <property type="entry name" value="10 KDA HEAT SHOCK PROTEIN"/>
    <property type="match status" value="1"/>
</dbReference>
<dbReference type="EMBL" id="CP060204">
    <property type="protein sequence ID" value="QNH53420.1"/>
    <property type="molecule type" value="Genomic_DNA"/>
</dbReference>
<dbReference type="SMART" id="SM00883">
    <property type="entry name" value="Cpn10"/>
    <property type="match status" value="1"/>
</dbReference>
<dbReference type="PANTHER" id="PTHR10772:SF58">
    <property type="entry name" value="CO-CHAPERONIN GROES"/>
    <property type="match status" value="1"/>
</dbReference>
<evidence type="ECO:0000256" key="3">
    <source>
        <dbReference type="HAMAP-Rule" id="MF_00580"/>
    </source>
</evidence>
<dbReference type="GO" id="GO:0051087">
    <property type="term" value="F:protein-folding chaperone binding"/>
    <property type="evidence" value="ECO:0007669"/>
    <property type="project" value="TreeGrafter"/>
</dbReference>
<evidence type="ECO:0000256" key="2">
    <source>
        <dbReference type="ARBA" id="ARBA00023186"/>
    </source>
</evidence>
<dbReference type="NCBIfam" id="NF001533">
    <property type="entry name" value="PRK00364.2-4"/>
    <property type="match status" value="1"/>
</dbReference>
<evidence type="ECO:0000313" key="6">
    <source>
        <dbReference type="Proteomes" id="UP000515480"/>
    </source>
</evidence>
<dbReference type="PROSITE" id="PS00681">
    <property type="entry name" value="CHAPERONINS_CPN10"/>
    <property type="match status" value="1"/>
</dbReference>
<dbReference type="KEGG" id="stim:H1B31_05730"/>
<dbReference type="HAMAP" id="MF_00580">
    <property type="entry name" value="CH10"/>
    <property type="match status" value="1"/>
</dbReference>
<reference evidence="5 6" key="1">
    <citation type="submission" date="2020-07" db="EMBL/GenBank/DDBJ databases">
        <title>Complete genome and description of Selenomonas timonensis sp. nov., a new bacterium isolated from a gingivitis subject.</title>
        <authorList>
            <person name="Antezack A."/>
        </authorList>
    </citation>
    <scope>NUCLEOTIDE SEQUENCE [LARGE SCALE GENOMIC DNA]</scope>
    <source>
        <strain evidence="5 6">Marseille-Q3039</strain>
    </source>
</reference>
<dbReference type="GO" id="GO:0005524">
    <property type="term" value="F:ATP binding"/>
    <property type="evidence" value="ECO:0007669"/>
    <property type="project" value="InterPro"/>
</dbReference>
<dbReference type="SUPFAM" id="SSF50129">
    <property type="entry name" value="GroES-like"/>
    <property type="match status" value="1"/>
</dbReference>
<dbReference type="NCBIfam" id="NF001534">
    <property type="entry name" value="PRK00364.2-5"/>
    <property type="match status" value="1"/>
</dbReference>
<evidence type="ECO:0000256" key="4">
    <source>
        <dbReference type="RuleBase" id="RU000535"/>
    </source>
</evidence>